<dbReference type="AlphaFoldDB" id="I7ZFA2"/>
<proteinExistence type="predicted"/>
<evidence type="ECO:0000259" key="5">
    <source>
        <dbReference type="PROSITE" id="PS50043"/>
    </source>
</evidence>
<dbReference type="Pfam" id="PF25873">
    <property type="entry name" value="WHD_MalT"/>
    <property type="match status" value="1"/>
</dbReference>
<dbReference type="InterPro" id="IPR027417">
    <property type="entry name" value="P-loop_NTPase"/>
</dbReference>
<organism evidence="6 7">
    <name type="scientific">Hydrocarboniphaga effusa AP103</name>
    <dbReference type="NCBI Taxonomy" id="1172194"/>
    <lineage>
        <taxon>Bacteria</taxon>
        <taxon>Pseudomonadati</taxon>
        <taxon>Pseudomonadota</taxon>
        <taxon>Gammaproteobacteria</taxon>
        <taxon>Nevskiales</taxon>
        <taxon>Nevskiaceae</taxon>
        <taxon>Hydrocarboniphaga</taxon>
    </lineage>
</organism>
<keyword evidence="7" id="KW-1185">Reference proteome</keyword>
<keyword evidence="3" id="KW-0238">DNA-binding</keyword>
<dbReference type="InterPro" id="IPR056884">
    <property type="entry name" value="NPHP3-like_N"/>
</dbReference>
<dbReference type="Gene3D" id="1.25.40.10">
    <property type="entry name" value="Tetratricopeptide repeat domain"/>
    <property type="match status" value="1"/>
</dbReference>
<accession>I7ZFA2</accession>
<dbReference type="InterPro" id="IPR059106">
    <property type="entry name" value="WHD_MalT"/>
</dbReference>
<dbReference type="Pfam" id="PF00196">
    <property type="entry name" value="GerE"/>
    <property type="match status" value="1"/>
</dbReference>
<evidence type="ECO:0000256" key="4">
    <source>
        <dbReference type="ARBA" id="ARBA00023163"/>
    </source>
</evidence>
<evidence type="ECO:0000256" key="3">
    <source>
        <dbReference type="ARBA" id="ARBA00023125"/>
    </source>
</evidence>
<dbReference type="PRINTS" id="PR00038">
    <property type="entry name" value="HTHLUXR"/>
</dbReference>
<dbReference type="Gene3D" id="1.10.10.10">
    <property type="entry name" value="Winged helix-like DNA-binding domain superfamily/Winged helix DNA-binding domain"/>
    <property type="match status" value="1"/>
</dbReference>
<dbReference type="SUPFAM" id="SSF52540">
    <property type="entry name" value="P-loop containing nucleoside triphosphate hydrolases"/>
    <property type="match status" value="1"/>
</dbReference>
<reference evidence="6 7" key="1">
    <citation type="journal article" date="2012" name="J. Bacteriol.">
        <title>Genome Sequence of n-Alkane-Degrading Hydrocarboniphaga effusa Strain AP103T (ATCC BAA-332T).</title>
        <authorList>
            <person name="Chang H.K."/>
            <person name="Zylstra G.J."/>
            <person name="Chae J.C."/>
        </authorList>
    </citation>
    <scope>NUCLEOTIDE SEQUENCE [LARGE SCALE GENOMIC DNA]</scope>
    <source>
        <strain evidence="6 7">AP103</strain>
    </source>
</reference>
<dbReference type="EMBL" id="AKGD01000001">
    <property type="protein sequence ID" value="EIT70569.1"/>
    <property type="molecule type" value="Genomic_DNA"/>
</dbReference>
<dbReference type="GO" id="GO:0003677">
    <property type="term" value="F:DNA binding"/>
    <property type="evidence" value="ECO:0007669"/>
    <property type="project" value="UniProtKB-KW"/>
</dbReference>
<comment type="caution">
    <text evidence="6">The sequence shown here is derived from an EMBL/GenBank/DDBJ whole genome shotgun (WGS) entry which is preliminary data.</text>
</comment>
<dbReference type="OrthoDB" id="1123107at2"/>
<dbReference type="InterPro" id="IPR000792">
    <property type="entry name" value="Tscrpt_reg_LuxR_C"/>
</dbReference>
<dbReference type="GO" id="GO:0006355">
    <property type="term" value="P:regulation of DNA-templated transcription"/>
    <property type="evidence" value="ECO:0007669"/>
    <property type="project" value="InterPro"/>
</dbReference>
<dbReference type="InterPro" id="IPR036388">
    <property type="entry name" value="WH-like_DNA-bd_sf"/>
</dbReference>
<dbReference type="Proteomes" id="UP000003704">
    <property type="component" value="Unassembled WGS sequence"/>
</dbReference>
<dbReference type="STRING" id="1172194.WQQ_07060"/>
<dbReference type="PROSITE" id="PS50043">
    <property type="entry name" value="HTH_LUXR_2"/>
    <property type="match status" value="1"/>
</dbReference>
<evidence type="ECO:0000313" key="7">
    <source>
        <dbReference type="Proteomes" id="UP000003704"/>
    </source>
</evidence>
<dbReference type="CDD" id="cd06170">
    <property type="entry name" value="LuxR_C_like"/>
    <property type="match status" value="1"/>
</dbReference>
<name>I7ZFA2_9GAMM</name>
<keyword evidence="4" id="KW-0804">Transcription</keyword>
<dbReference type="SMART" id="SM00421">
    <property type="entry name" value="HTH_LUXR"/>
    <property type="match status" value="1"/>
</dbReference>
<protein>
    <recommendedName>
        <fullName evidence="5">HTH luxR-type domain-containing protein</fullName>
    </recommendedName>
</protein>
<dbReference type="PATRIC" id="fig|1172194.4.peg.674"/>
<keyword evidence="2" id="KW-0805">Transcription regulation</keyword>
<gene>
    <name evidence="6" type="ORF">WQQ_07060</name>
</gene>
<dbReference type="PANTHER" id="PTHR44688">
    <property type="entry name" value="DNA-BINDING TRANSCRIPTIONAL ACTIVATOR DEVR_DOSR"/>
    <property type="match status" value="1"/>
</dbReference>
<sequence>MNKTTRPATALSDGLFRRYSSFVTTNSQRILRESILERIFAETSPPIVILQAPAGHGKSTVLQQVRNESAGRGVRCGWLNLDESDNDASRHSSHLQRLLGQIFKSDGPLLERPAESGAAAASHKKPSDWFIDQLEADASPTALFLDEFEVLSNRAILSFWKDLLSKLPLHVRVYIATRALPDIGMPRLRVASKILLLQSTDLCFSLDEVHEFFAASGTLPMESGDIETVHRCTEGWPAAIQLFRLGLSKKQPSDALQRIDRYRPRELADYLTECVLEGLSPDTQNFLERTCILNRLGAQVCNVLTGRSDSHQQLLRLEKFGLFVSPLDDNHTWFRYHTLLATHLRELLLNLHQAKFRALHRQAAEWFYENGMYDDAMHHAVTSADHALSAQILEKWSEQLVTDGEMTIAERWFDCIPIHEVACRPILKRRMIWALIFLRQHAKVFALMGSENPSDWYPDNANLIDLPAVAVATICYGDMAKAFALVDKVSELGATPDRFTAFELAAAANLDSFRLLVIGDFRQSEVRLATAQAFNSTAKAFFTVGYTDSVRGVALLLQGRIQESLDVLRSSLTAQRRALDAPFAIAPLAACYVWALYVADDCAAAVEVLGEYREMILKSAIPDFFTVGVVSAARAYRVLGQHADANSLLCEAEALCLLSRWSRALWLIRRERLSASASPHARDTLPNAVLPQAGRSENWMPFGELATESHLAPIRQLIRQKQYDEAISDIARIAEKHSESAFVNAQLGIVKAILLDARGMHKPAARQFAAALKLCHDGGYIRFLIDEGKPIRHLLEGFLSATQLTGESPIRTFASEALNRIQGFSGQMQDSVPASAIDLGAFSSREREIIDCLRQRMSNKEIAVATNITENTVKFHLKNIFGKLGVQSRTEAFSLVSHIK</sequence>
<keyword evidence="1" id="KW-0677">Repeat</keyword>
<feature type="domain" description="HTH luxR-type" evidence="5">
    <location>
        <begin position="835"/>
        <end position="900"/>
    </location>
</feature>
<evidence type="ECO:0000256" key="2">
    <source>
        <dbReference type="ARBA" id="ARBA00023015"/>
    </source>
</evidence>
<dbReference type="InterPro" id="IPR016032">
    <property type="entry name" value="Sig_transdc_resp-reg_C-effctor"/>
</dbReference>
<dbReference type="InterPro" id="IPR011990">
    <property type="entry name" value="TPR-like_helical_dom_sf"/>
</dbReference>
<dbReference type="PANTHER" id="PTHR44688:SF16">
    <property type="entry name" value="DNA-BINDING TRANSCRIPTIONAL ACTIVATOR DEVR_DOSR"/>
    <property type="match status" value="1"/>
</dbReference>
<evidence type="ECO:0000256" key="1">
    <source>
        <dbReference type="ARBA" id="ARBA00022737"/>
    </source>
</evidence>
<evidence type="ECO:0000313" key="6">
    <source>
        <dbReference type="EMBL" id="EIT70569.1"/>
    </source>
</evidence>
<dbReference type="Pfam" id="PF24883">
    <property type="entry name" value="NPHP3_N"/>
    <property type="match status" value="1"/>
</dbReference>
<dbReference type="SUPFAM" id="SSF46894">
    <property type="entry name" value="C-terminal effector domain of the bipartite response regulators"/>
    <property type="match status" value="1"/>
</dbReference>
<dbReference type="Gene3D" id="3.40.50.300">
    <property type="entry name" value="P-loop containing nucleotide triphosphate hydrolases"/>
    <property type="match status" value="1"/>
</dbReference>
<dbReference type="RefSeq" id="WP_007183662.1">
    <property type="nucleotide sequence ID" value="NZ_AKGD01000001.1"/>
</dbReference>